<dbReference type="EMBL" id="MU864412">
    <property type="protein sequence ID" value="KAK4186955.1"/>
    <property type="molecule type" value="Genomic_DNA"/>
</dbReference>
<gene>
    <name evidence="1" type="ORF">QBC35DRAFT_386085</name>
</gene>
<evidence type="ECO:0000313" key="2">
    <source>
        <dbReference type="Proteomes" id="UP001302126"/>
    </source>
</evidence>
<dbReference type="Proteomes" id="UP001302126">
    <property type="component" value="Unassembled WGS sequence"/>
</dbReference>
<sequence length="118" mass="13209">MNEVQRFNRTINEKPAQVGCTDGAVNHEDLEMALECLSAWCEVNQIPPHTGEHCIVGDSMMYMCSYGDYNPCSADEIVTAWGAIQRDCGTNRGGWWHFHDWKKTYGVDVSGADVCSNM</sequence>
<proteinExistence type="predicted"/>
<accession>A0AAN7AII8</accession>
<reference evidence="1" key="1">
    <citation type="journal article" date="2023" name="Mol. Phylogenet. Evol.">
        <title>Genome-scale phylogeny and comparative genomics of the fungal order Sordariales.</title>
        <authorList>
            <person name="Hensen N."/>
            <person name="Bonometti L."/>
            <person name="Westerberg I."/>
            <person name="Brannstrom I.O."/>
            <person name="Guillou S."/>
            <person name="Cros-Aarteil S."/>
            <person name="Calhoun S."/>
            <person name="Haridas S."/>
            <person name="Kuo A."/>
            <person name="Mondo S."/>
            <person name="Pangilinan J."/>
            <person name="Riley R."/>
            <person name="LaButti K."/>
            <person name="Andreopoulos B."/>
            <person name="Lipzen A."/>
            <person name="Chen C."/>
            <person name="Yan M."/>
            <person name="Daum C."/>
            <person name="Ng V."/>
            <person name="Clum A."/>
            <person name="Steindorff A."/>
            <person name="Ohm R.A."/>
            <person name="Martin F."/>
            <person name="Silar P."/>
            <person name="Natvig D.O."/>
            <person name="Lalanne C."/>
            <person name="Gautier V."/>
            <person name="Ament-Velasquez S.L."/>
            <person name="Kruys A."/>
            <person name="Hutchinson M.I."/>
            <person name="Powell A.J."/>
            <person name="Barry K."/>
            <person name="Miller A.N."/>
            <person name="Grigoriev I.V."/>
            <person name="Debuchy R."/>
            <person name="Gladieux P."/>
            <person name="Hiltunen Thoren M."/>
            <person name="Johannesson H."/>
        </authorList>
    </citation>
    <scope>NUCLEOTIDE SEQUENCE</scope>
    <source>
        <strain evidence="1">PSN309</strain>
    </source>
</reference>
<dbReference type="AlphaFoldDB" id="A0AAN7AII8"/>
<comment type="caution">
    <text evidence="1">The sequence shown here is derived from an EMBL/GenBank/DDBJ whole genome shotgun (WGS) entry which is preliminary data.</text>
</comment>
<name>A0AAN7AII8_9PEZI</name>
<evidence type="ECO:0000313" key="1">
    <source>
        <dbReference type="EMBL" id="KAK4186955.1"/>
    </source>
</evidence>
<keyword evidence="2" id="KW-1185">Reference proteome</keyword>
<reference evidence="1" key="2">
    <citation type="submission" date="2023-05" db="EMBL/GenBank/DDBJ databases">
        <authorList>
            <consortium name="Lawrence Berkeley National Laboratory"/>
            <person name="Steindorff A."/>
            <person name="Hensen N."/>
            <person name="Bonometti L."/>
            <person name="Westerberg I."/>
            <person name="Brannstrom I.O."/>
            <person name="Guillou S."/>
            <person name="Cros-Aarteil S."/>
            <person name="Calhoun S."/>
            <person name="Haridas S."/>
            <person name="Kuo A."/>
            <person name="Mondo S."/>
            <person name="Pangilinan J."/>
            <person name="Riley R."/>
            <person name="Labutti K."/>
            <person name="Andreopoulos B."/>
            <person name="Lipzen A."/>
            <person name="Chen C."/>
            <person name="Yanf M."/>
            <person name="Daum C."/>
            <person name="Ng V."/>
            <person name="Clum A."/>
            <person name="Ohm R."/>
            <person name="Martin F."/>
            <person name="Silar P."/>
            <person name="Natvig D."/>
            <person name="Lalanne C."/>
            <person name="Gautier V."/>
            <person name="Ament-Velasquez S.L."/>
            <person name="Kruys A."/>
            <person name="Hutchinson M.I."/>
            <person name="Powell A.J."/>
            <person name="Barry K."/>
            <person name="Miller A.N."/>
            <person name="Grigoriev I.V."/>
            <person name="Debuchy R."/>
            <person name="Gladieux P."/>
            <person name="Thoren M.H."/>
            <person name="Johannesson H."/>
        </authorList>
    </citation>
    <scope>NUCLEOTIDE SEQUENCE</scope>
    <source>
        <strain evidence="1">PSN309</strain>
    </source>
</reference>
<organism evidence="1 2">
    <name type="scientific">Podospora australis</name>
    <dbReference type="NCBI Taxonomy" id="1536484"/>
    <lineage>
        <taxon>Eukaryota</taxon>
        <taxon>Fungi</taxon>
        <taxon>Dikarya</taxon>
        <taxon>Ascomycota</taxon>
        <taxon>Pezizomycotina</taxon>
        <taxon>Sordariomycetes</taxon>
        <taxon>Sordariomycetidae</taxon>
        <taxon>Sordariales</taxon>
        <taxon>Podosporaceae</taxon>
        <taxon>Podospora</taxon>
    </lineage>
</organism>
<protein>
    <submittedName>
        <fullName evidence="1">Uncharacterized protein</fullName>
    </submittedName>
</protein>